<evidence type="ECO:0000313" key="3">
    <source>
        <dbReference type="Proteomes" id="UP001229244"/>
    </source>
</evidence>
<sequence>MTSEIVFILFISLLALGTTIPFAIPCFAKWFIAMRRRRSSAQPSLGVSSLNLPGPAWSGPGSFLRRHSSAAVTCGHREWFAKFRGGVRHG</sequence>
<keyword evidence="1" id="KW-0472">Membrane</keyword>
<gene>
    <name evidence="2" type="ORF">J2S73_001257</name>
</gene>
<keyword evidence="1" id="KW-1133">Transmembrane helix</keyword>
<dbReference type="AlphaFoldDB" id="A0AAE4ASA6"/>
<evidence type="ECO:0000256" key="1">
    <source>
        <dbReference type="SAM" id="Phobius"/>
    </source>
</evidence>
<organism evidence="2 3">
    <name type="scientific">Amorphus orientalis</name>
    <dbReference type="NCBI Taxonomy" id="649198"/>
    <lineage>
        <taxon>Bacteria</taxon>
        <taxon>Pseudomonadati</taxon>
        <taxon>Pseudomonadota</taxon>
        <taxon>Alphaproteobacteria</taxon>
        <taxon>Hyphomicrobiales</taxon>
        <taxon>Amorphaceae</taxon>
        <taxon>Amorphus</taxon>
    </lineage>
</organism>
<proteinExistence type="predicted"/>
<dbReference type="RefSeq" id="WP_306884607.1">
    <property type="nucleotide sequence ID" value="NZ_JAUSUL010000001.1"/>
</dbReference>
<feature type="transmembrane region" description="Helical" evidence="1">
    <location>
        <begin position="6"/>
        <end position="32"/>
    </location>
</feature>
<dbReference type="Proteomes" id="UP001229244">
    <property type="component" value="Unassembled WGS sequence"/>
</dbReference>
<name>A0AAE4ASA6_9HYPH</name>
<protein>
    <submittedName>
        <fullName evidence="2">Uncharacterized protein</fullName>
    </submittedName>
</protein>
<keyword evidence="1" id="KW-0812">Transmembrane</keyword>
<comment type="caution">
    <text evidence="2">The sequence shown here is derived from an EMBL/GenBank/DDBJ whole genome shotgun (WGS) entry which is preliminary data.</text>
</comment>
<evidence type="ECO:0000313" key="2">
    <source>
        <dbReference type="EMBL" id="MDQ0314820.1"/>
    </source>
</evidence>
<reference evidence="2" key="1">
    <citation type="submission" date="2023-07" db="EMBL/GenBank/DDBJ databases">
        <title>Genomic Encyclopedia of Type Strains, Phase IV (KMG-IV): sequencing the most valuable type-strain genomes for metagenomic binning, comparative biology and taxonomic classification.</title>
        <authorList>
            <person name="Goeker M."/>
        </authorList>
    </citation>
    <scope>NUCLEOTIDE SEQUENCE</scope>
    <source>
        <strain evidence="2">DSM 21202</strain>
    </source>
</reference>
<accession>A0AAE4ASA6</accession>
<keyword evidence="3" id="KW-1185">Reference proteome</keyword>
<dbReference type="EMBL" id="JAUSUL010000001">
    <property type="protein sequence ID" value="MDQ0314820.1"/>
    <property type="molecule type" value="Genomic_DNA"/>
</dbReference>